<dbReference type="PANTHER" id="PTHR36505">
    <property type="entry name" value="BLR1072 PROTEIN"/>
    <property type="match status" value="1"/>
</dbReference>
<sequence length="408" mass="44828">MIAFEQGMVVAMAETILEQQVRRTEGQEFFSSEDVVGKRVKNPEGYDLGEISSLRVGLPTGRVAYAVLRTGGMFGLGAKHFAIPIEAMVYRPGDDVFVANISKYRLDNEPGFSEGDWPREANWSLIESRRPMGPPSQEEARAVTRTEPPPREVVTTERVEVRERAPREEMPIRAEEVEETRVRTAVPVTEAPPRETVVEEAETRPVTEAHAPTLESMMKAEDVEEGRVTTTVPVTGTAPPETRPTMEPERPTTTGPAPGRLSAAGLQVYLAGMNYPAGRQDLITHARQHDAPQSVLTTLEGFPDRTYRSAADVSAEFGGEARTRQPTGTETSAGEVRETGTVPPRAHLSAADLQAYLKGMDYPAGRQDLITRARGNAAPQDVIAVLERFEERDYRSAADVSTEFGKVR</sequence>
<dbReference type="InterPro" id="IPR011033">
    <property type="entry name" value="PRC_barrel-like_sf"/>
</dbReference>
<name>A0A1M4MKM3_9EURY</name>
<dbReference type="Gene3D" id="2.30.30.240">
    <property type="entry name" value="PRC-barrel domain"/>
    <property type="match status" value="1"/>
</dbReference>
<feature type="region of interest" description="Disordered" evidence="1">
    <location>
        <begin position="316"/>
        <end position="341"/>
    </location>
</feature>
<organism evidence="3 4">
    <name type="scientific">Methanoculleus chikugoensis</name>
    <dbReference type="NCBI Taxonomy" id="118126"/>
    <lineage>
        <taxon>Archaea</taxon>
        <taxon>Methanobacteriati</taxon>
        <taxon>Methanobacteriota</taxon>
        <taxon>Stenosarchaea group</taxon>
        <taxon>Methanomicrobia</taxon>
        <taxon>Methanomicrobiales</taxon>
        <taxon>Methanomicrobiaceae</taxon>
        <taxon>Methanoculleus</taxon>
    </lineage>
</organism>
<dbReference type="STRING" id="118126.L21_1363"/>
<protein>
    <submittedName>
        <fullName evidence="3">PRC-barrel domain protein</fullName>
    </submittedName>
</protein>
<accession>A0A1M4MKM3</accession>
<dbReference type="OrthoDB" id="107713at2157"/>
<evidence type="ECO:0000259" key="2">
    <source>
        <dbReference type="Pfam" id="PF05239"/>
    </source>
</evidence>
<reference evidence="3 4" key="1">
    <citation type="submission" date="2016-08" db="EMBL/GenBank/DDBJ databases">
        <authorList>
            <person name="Seilhamer J.J."/>
        </authorList>
    </citation>
    <scope>NUCLEOTIDE SEQUENCE [LARGE SCALE GENOMIC DNA]</scope>
    <source>
        <strain evidence="3">L21-II-0</strain>
    </source>
</reference>
<gene>
    <name evidence="3" type="ORF">L21_1363</name>
</gene>
<dbReference type="InterPro" id="IPR027275">
    <property type="entry name" value="PRC-brl_dom"/>
</dbReference>
<feature type="region of interest" description="Disordered" evidence="1">
    <location>
        <begin position="128"/>
        <end position="154"/>
    </location>
</feature>
<evidence type="ECO:0000313" key="4">
    <source>
        <dbReference type="Proteomes" id="UP000184671"/>
    </source>
</evidence>
<feature type="region of interest" description="Disordered" evidence="1">
    <location>
        <begin position="221"/>
        <end position="260"/>
    </location>
</feature>
<dbReference type="Pfam" id="PF11387">
    <property type="entry name" value="DUF2795"/>
    <property type="match status" value="2"/>
</dbReference>
<dbReference type="SUPFAM" id="SSF50346">
    <property type="entry name" value="PRC-barrel domain"/>
    <property type="match status" value="1"/>
</dbReference>
<dbReference type="Proteomes" id="UP000184671">
    <property type="component" value="Unassembled WGS sequence"/>
</dbReference>
<proteinExistence type="predicted"/>
<dbReference type="InterPro" id="IPR021527">
    <property type="entry name" value="DUF2795"/>
</dbReference>
<dbReference type="PANTHER" id="PTHR36505:SF1">
    <property type="entry name" value="BLR1072 PROTEIN"/>
    <property type="match status" value="1"/>
</dbReference>
<feature type="compositionally biased region" description="Basic and acidic residues" evidence="1">
    <location>
        <begin position="138"/>
        <end position="154"/>
    </location>
</feature>
<evidence type="ECO:0000256" key="1">
    <source>
        <dbReference type="SAM" id="MobiDB-lite"/>
    </source>
</evidence>
<dbReference type="AlphaFoldDB" id="A0A1M4MKM3"/>
<feature type="domain" description="PRC-barrel" evidence="2">
    <location>
        <begin position="28"/>
        <end position="103"/>
    </location>
</feature>
<dbReference type="EMBL" id="FMID01000031">
    <property type="protein sequence ID" value="SCL75464.1"/>
    <property type="molecule type" value="Genomic_DNA"/>
</dbReference>
<dbReference type="Pfam" id="PF05239">
    <property type="entry name" value="PRC"/>
    <property type="match status" value="1"/>
</dbReference>
<feature type="compositionally biased region" description="Low complexity" evidence="1">
    <location>
        <begin position="228"/>
        <end position="243"/>
    </location>
</feature>
<evidence type="ECO:0000313" key="3">
    <source>
        <dbReference type="EMBL" id="SCL75464.1"/>
    </source>
</evidence>